<name>A0AAJ0H3H6_9PEZI</name>
<dbReference type="RefSeq" id="XP_062726832.1">
    <property type="nucleotide sequence ID" value="XM_062866618.1"/>
</dbReference>
<dbReference type="EMBL" id="JAUDZG010000001">
    <property type="protein sequence ID" value="KAK3311052.1"/>
    <property type="molecule type" value="Genomic_DNA"/>
</dbReference>
<reference evidence="2" key="1">
    <citation type="journal article" date="2023" name="Mol. Phylogenet. Evol.">
        <title>Genome-scale phylogeny and comparative genomics of the fungal order Sordariales.</title>
        <authorList>
            <person name="Hensen N."/>
            <person name="Bonometti L."/>
            <person name="Westerberg I."/>
            <person name="Brannstrom I.O."/>
            <person name="Guillou S."/>
            <person name="Cros-Aarteil S."/>
            <person name="Calhoun S."/>
            <person name="Haridas S."/>
            <person name="Kuo A."/>
            <person name="Mondo S."/>
            <person name="Pangilinan J."/>
            <person name="Riley R."/>
            <person name="LaButti K."/>
            <person name="Andreopoulos B."/>
            <person name="Lipzen A."/>
            <person name="Chen C."/>
            <person name="Yan M."/>
            <person name="Daum C."/>
            <person name="Ng V."/>
            <person name="Clum A."/>
            <person name="Steindorff A."/>
            <person name="Ohm R.A."/>
            <person name="Martin F."/>
            <person name="Silar P."/>
            <person name="Natvig D.O."/>
            <person name="Lalanne C."/>
            <person name="Gautier V."/>
            <person name="Ament-Velasquez S.L."/>
            <person name="Kruys A."/>
            <person name="Hutchinson M.I."/>
            <person name="Powell A.J."/>
            <person name="Barry K."/>
            <person name="Miller A.N."/>
            <person name="Grigoriev I.V."/>
            <person name="Debuchy R."/>
            <person name="Gladieux P."/>
            <person name="Hiltunen Thoren M."/>
            <person name="Johannesson H."/>
        </authorList>
    </citation>
    <scope>NUCLEOTIDE SEQUENCE</scope>
    <source>
        <strain evidence="2">CBS 333.67</strain>
    </source>
</reference>
<sequence length="112" mass="12895">MRYRTGGKRSAGSEARSIPPGSPYDAQGEVIMEAYMDLLQPLKQLANDGLAKFYANLAYSWLVYWDLEEKMALKERAEGYVMGDRYESLRADDTEEPELGNWDNMFYRGFFA</sequence>
<proteinExistence type="predicted"/>
<evidence type="ECO:0000313" key="2">
    <source>
        <dbReference type="EMBL" id="KAK3311052.1"/>
    </source>
</evidence>
<organism evidence="2 3">
    <name type="scientific">Chaetomium strumarium</name>
    <dbReference type="NCBI Taxonomy" id="1170767"/>
    <lineage>
        <taxon>Eukaryota</taxon>
        <taxon>Fungi</taxon>
        <taxon>Dikarya</taxon>
        <taxon>Ascomycota</taxon>
        <taxon>Pezizomycotina</taxon>
        <taxon>Sordariomycetes</taxon>
        <taxon>Sordariomycetidae</taxon>
        <taxon>Sordariales</taxon>
        <taxon>Chaetomiaceae</taxon>
        <taxon>Chaetomium</taxon>
    </lineage>
</organism>
<evidence type="ECO:0000313" key="3">
    <source>
        <dbReference type="Proteomes" id="UP001273166"/>
    </source>
</evidence>
<dbReference type="AlphaFoldDB" id="A0AAJ0H3H6"/>
<feature type="region of interest" description="Disordered" evidence="1">
    <location>
        <begin position="1"/>
        <end position="24"/>
    </location>
</feature>
<protein>
    <submittedName>
        <fullName evidence="2">Uncharacterized protein</fullName>
    </submittedName>
</protein>
<accession>A0AAJ0H3H6</accession>
<reference evidence="2" key="2">
    <citation type="submission" date="2023-06" db="EMBL/GenBank/DDBJ databases">
        <authorList>
            <consortium name="Lawrence Berkeley National Laboratory"/>
            <person name="Mondo S.J."/>
            <person name="Hensen N."/>
            <person name="Bonometti L."/>
            <person name="Westerberg I."/>
            <person name="Brannstrom I.O."/>
            <person name="Guillou S."/>
            <person name="Cros-Aarteil S."/>
            <person name="Calhoun S."/>
            <person name="Haridas S."/>
            <person name="Kuo A."/>
            <person name="Pangilinan J."/>
            <person name="Riley R."/>
            <person name="Labutti K."/>
            <person name="Andreopoulos B."/>
            <person name="Lipzen A."/>
            <person name="Chen C."/>
            <person name="Yanf M."/>
            <person name="Daum C."/>
            <person name="Ng V."/>
            <person name="Clum A."/>
            <person name="Steindorff A."/>
            <person name="Ohm R."/>
            <person name="Martin F."/>
            <person name="Silar P."/>
            <person name="Natvig D."/>
            <person name="Lalanne C."/>
            <person name="Gautier V."/>
            <person name="Ament-Velasquez S.L."/>
            <person name="Kruys A."/>
            <person name="Hutchinson M.I."/>
            <person name="Powell A.J."/>
            <person name="Barry K."/>
            <person name="Miller A.N."/>
            <person name="Grigoriev I.V."/>
            <person name="Debuchy R."/>
            <person name="Gladieux P."/>
            <person name="Thoren M.H."/>
            <person name="Johannesson H."/>
        </authorList>
    </citation>
    <scope>NUCLEOTIDE SEQUENCE</scope>
    <source>
        <strain evidence="2">CBS 333.67</strain>
    </source>
</reference>
<gene>
    <name evidence="2" type="ORF">B0T15DRAFT_489684</name>
</gene>
<dbReference type="Proteomes" id="UP001273166">
    <property type="component" value="Unassembled WGS sequence"/>
</dbReference>
<dbReference type="GeneID" id="87885447"/>
<keyword evidence="3" id="KW-1185">Reference proteome</keyword>
<evidence type="ECO:0000256" key="1">
    <source>
        <dbReference type="SAM" id="MobiDB-lite"/>
    </source>
</evidence>
<comment type="caution">
    <text evidence="2">The sequence shown here is derived from an EMBL/GenBank/DDBJ whole genome shotgun (WGS) entry which is preliminary data.</text>
</comment>